<accession>A0A9X9F8A2</accession>
<gene>
    <name evidence="1" type="ORF">FC695_02520</name>
</gene>
<reference evidence="1 2" key="1">
    <citation type="journal article" date="2019" name="Environ. Microbiol.">
        <title>An active ?-lactamase is a part of an orchestrated cell wall stress resistance network of Bacillus subtilis and related rhizosphere species.</title>
        <authorList>
            <person name="Bucher T."/>
            <person name="Keren-Paz A."/>
            <person name="Hausser J."/>
            <person name="Olender T."/>
            <person name="Cytryn E."/>
            <person name="Kolodkin-Gal I."/>
        </authorList>
    </citation>
    <scope>NUCLEOTIDE SEQUENCE [LARGE SCALE GENOMIC DNA]</scope>
    <source>
        <strain evidence="1 2">I32</strain>
    </source>
</reference>
<name>A0A9X9F8A2_BACCE</name>
<organism evidence="1 2">
    <name type="scientific">Bacillus cereus</name>
    <dbReference type="NCBI Taxonomy" id="1396"/>
    <lineage>
        <taxon>Bacteria</taxon>
        <taxon>Bacillati</taxon>
        <taxon>Bacillota</taxon>
        <taxon>Bacilli</taxon>
        <taxon>Bacillales</taxon>
        <taxon>Bacillaceae</taxon>
        <taxon>Bacillus</taxon>
        <taxon>Bacillus cereus group</taxon>
    </lineage>
</organism>
<evidence type="ECO:0000313" key="2">
    <source>
        <dbReference type="Proteomes" id="UP000308444"/>
    </source>
</evidence>
<protein>
    <submittedName>
        <fullName evidence="1">Bacteriocin leader domain-containing protein</fullName>
    </submittedName>
</protein>
<sequence>MKEINNTKELTNEELLNISAGGSCTWKKGIIEGVSGAMIGGLAGPWGAAAGAVTGVGSCVLGQA</sequence>
<dbReference type="RefSeq" id="WP_000659054.1">
    <property type="nucleotide sequence ID" value="NZ_CP133650.1"/>
</dbReference>
<dbReference type="AlphaFoldDB" id="A0A9X9F8A2"/>
<dbReference type="Proteomes" id="UP000308444">
    <property type="component" value="Unassembled WGS sequence"/>
</dbReference>
<dbReference type="EMBL" id="SZOH01000129">
    <property type="protein sequence ID" value="TKJ07851.1"/>
    <property type="molecule type" value="Genomic_DNA"/>
</dbReference>
<proteinExistence type="predicted"/>
<comment type="caution">
    <text evidence="1">The sequence shown here is derived from an EMBL/GenBank/DDBJ whole genome shotgun (WGS) entry which is preliminary data.</text>
</comment>
<evidence type="ECO:0000313" key="1">
    <source>
        <dbReference type="EMBL" id="TKJ07851.1"/>
    </source>
</evidence>